<feature type="region of interest" description="Disordered" evidence="6">
    <location>
        <begin position="839"/>
        <end position="933"/>
    </location>
</feature>
<reference evidence="9" key="1">
    <citation type="submission" date="2020-11" db="EMBL/GenBank/DDBJ databases">
        <authorList>
            <person name="Tran Van P."/>
        </authorList>
    </citation>
    <scope>NUCLEOTIDE SEQUENCE</scope>
</reference>
<dbReference type="Proteomes" id="UP000728032">
    <property type="component" value="Unassembled WGS sequence"/>
</dbReference>
<evidence type="ECO:0000259" key="8">
    <source>
        <dbReference type="Pfam" id="PF24101"/>
    </source>
</evidence>
<keyword evidence="4" id="KW-0804">Transcription</keyword>
<feature type="domain" description="GTF3C1 extended winged-helix" evidence="8">
    <location>
        <begin position="483"/>
        <end position="582"/>
    </location>
</feature>
<evidence type="ECO:0000256" key="2">
    <source>
        <dbReference type="ARBA" id="ARBA00022553"/>
    </source>
</evidence>
<evidence type="ECO:0000256" key="5">
    <source>
        <dbReference type="ARBA" id="ARBA00023242"/>
    </source>
</evidence>
<dbReference type="OrthoDB" id="68020at2759"/>
<gene>
    <name evidence="9" type="ORF">ONB1V03_LOCUS3385</name>
</gene>
<dbReference type="EMBL" id="OC915814">
    <property type="protein sequence ID" value="CAD7642045.1"/>
    <property type="molecule type" value="Genomic_DNA"/>
</dbReference>
<evidence type="ECO:0000313" key="10">
    <source>
        <dbReference type="Proteomes" id="UP000728032"/>
    </source>
</evidence>
<proteinExistence type="predicted"/>
<feature type="region of interest" description="Disordered" evidence="6">
    <location>
        <begin position="1601"/>
        <end position="1622"/>
    </location>
</feature>
<evidence type="ECO:0008006" key="11">
    <source>
        <dbReference type="Google" id="ProtNLM"/>
    </source>
</evidence>
<evidence type="ECO:0000256" key="4">
    <source>
        <dbReference type="ARBA" id="ARBA00023163"/>
    </source>
</evidence>
<feature type="compositionally biased region" description="Basic and acidic residues" evidence="6">
    <location>
        <begin position="1611"/>
        <end position="1622"/>
    </location>
</feature>
<accession>A0A7R9LI41</accession>
<name>A0A7R9LI41_9ACAR</name>
<dbReference type="Pfam" id="PF04182">
    <property type="entry name" value="B-block_TFIIIC"/>
    <property type="match status" value="1"/>
</dbReference>
<feature type="compositionally biased region" description="Polar residues" evidence="6">
    <location>
        <begin position="839"/>
        <end position="863"/>
    </location>
</feature>
<dbReference type="PANTHER" id="PTHR15180:SF1">
    <property type="entry name" value="GENERAL TRANSCRIPTION FACTOR 3C POLYPEPTIDE 1"/>
    <property type="match status" value="1"/>
</dbReference>
<evidence type="ECO:0000313" key="9">
    <source>
        <dbReference type="EMBL" id="CAD7642045.1"/>
    </source>
</evidence>
<dbReference type="GO" id="GO:0006384">
    <property type="term" value="P:transcription initiation at RNA polymerase III promoter"/>
    <property type="evidence" value="ECO:0007669"/>
    <property type="project" value="InterPro"/>
</dbReference>
<evidence type="ECO:0000259" key="7">
    <source>
        <dbReference type="Pfam" id="PF04182"/>
    </source>
</evidence>
<feature type="compositionally biased region" description="Low complexity" evidence="6">
    <location>
        <begin position="901"/>
        <end position="927"/>
    </location>
</feature>
<organism evidence="9">
    <name type="scientific">Oppiella nova</name>
    <dbReference type="NCBI Taxonomy" id="334625"/>
    <lineage>
        <taxon>Eukaryota</taxon>
        <taxon>Metazoa</taxon>
        <taxon>Ecdysozoa</taxon>
        <taxon>Arthropoda</taxon>
        <taxon>Chelicerata</taxon>
        <taxon>Arachnida</taxon>
        <taxon>Acari</taxon>
        <taxon>Acariformes</taxon>
        <taxon>Sarcoptiformes</taxon>
        <taxon>Oribatida</taxon>
        <taxon>Brachypylina</taxon>
        <taxon>Oppioidea</taxon>
        <taxon>Oppiidae</taxon>
        <taxon>Oppiella</taxon>
    </lineage>
</organism>
<keyword evidence="3" id="KW-0238">DNA-binding</keyword>
<dbReference type="GO" id="GO:0042791">
    <property type="term" value="P:5S class rRNA transcription by RNA polymerase III"/>
    <property type="evidence" value="ECO:0007669"/>
    <property type="project" value="TreeGrafter"/>
</dbReference>
<dbReference type="GO" id="GO:0003677">
    <property type="term" value="F:DNA binding"/>
    <property type="evidence" value="ECO:0007669"/>
    <property type="project" value="UniProtKB-KW"/>
</dbReference>
<dbReference type="Pfam" id="PF24101">
    <property type="entry name" value="WHD_GTF3C1"/>
    <property type="match status" value="1"/>
</dbReference>
<evidence type="ECO:0000256" key="1">
    <source>
        <dbReference type="ARBA" id="ARBA00004123"/>
    </source>
</evidence>
<dbReference type="EMBL" id="CAJPVJ010000989">
    <property type="protein sequence ID" value="CAG2163821.1"/>
    <property type="molecule type" value="Genomic_DNA"/>
</dbReference>
<sequence>MATTGADISNRDLLAVVLDEIALEGLDGITVDSLWMRLSVRMTPSAPTDPTFDLTSAAVQVFVFEHIVKSLTNDRTVSMYSLPQSRQPIRLYNRYESVNEETGTLIEDPDVIPDDVYGPVVAVTDQEVRGSSRDYYERQNVTKEVLNQNMSLQEVCLTYGAQRFVLVANQSQRTRALMGTYCDADIDLTAIQYCILERIGRHRFLGEITVGKESGDYSHSAKTLFYYRKVLLRKKLVRKKPCIVFNAKSVQNCHGLVFTLSRFATDAQTPTEMNAQKVSDLLATAPDGRLDYDFVRSQLVFSKARHFRDLMANYCGNFQVIHTDTESPAKEGNSSSAALKRTIRLIKPIGGGVEAVDDEEGGDEDDEEMTIGADKQQAFVVFSAGKILVDRPLMSQALAVIESHESQEGISLREVGHCLSLPKLEARSLVRYLEKVGAISTVMVDRGRQKVTLYIPKYRSGDADGVFSRARRSLSGDANSTANNLLNRANIILDCVQKQRLVDRIFTFKQLIRESERKNVHKVCTKTVVRVVHKLAADGLVRSIRTILRYQDQVKKLHFVCVPSITPDHPLVKERINQIKFQWIGKYCADIQSDRSFANTYSMAADKKSSSKSGKNNAVVNLVYQPSIARKYGLEPKLKKMLTLYRFLFYLTHDFDKQNVPNTDWRFNIDALPDGQTSKVCTIGDIIPRLPVSVFVRIIWISFIIPDLQELLDDPVATHLTLSQISPHLRQCLLYRRKFAFNICEALVGLSYMGLVETQYKEQTEKETTVITVRNKYSLIANNVQTDYEFNTMRELRRFEEDLEMHCFEPCDDCSLDKRLFAHNLRNWTYTPAYKTKSASASHRLQRLSGNNEAIEATSTTTGADAKENESQPKAKSSKKRKRDTNKTTGAKKKAKVSGQSSTPTTTNTTAATPTSSTSSTPMTPNATKRHRAYDKVDLRAKSLLKKQRTDWTPEEDSFLLVCKVASALLDPNCATHICVNRNVVRDELHKYYPHVSADKTALACQRRIIYMLKNPNTRQNVSDYIGEFNQELTITRPDVPKTHEQVWSEAYLQVLHQILARMQSSHTTTGNSQTVIAVHSMRDLLSRFKIIHSPTHLLPIRGPLHEDPHNVVDIHVNVVTNVLLSSLLSKHYMTANTAGASKPEANVFAQTLFRIYHRYPDSLIRSVATKLGKYGFMTKARKTIDLSTIKSKGSTPYRISQNFLFLLQTKYYLESLLSEQRLESDTICVKEGKTSFEAAIVSSLFASKAVRFYTHIPDNVVELQNDCPLYKTARNAVTNPKDPRTSSRYALHLLRQHMNTNQSDRTKHSADYLFVNQCRITSVATNDFDVDLQDFDRLFKAQQQLFANELNAVPLTDGSVTDRQLVAYIQSKRELGASEDELLCFQPKDSLLDSLSRLNERQLVFRVGVRRFAWVSVDWVQPWLVHSQVSPPAIQLAANTGAESQSVKYFARYWKQPNGTVDNKVVFKFLSGVLGHIMTNPCLPQQKLIEFFSQTLQPVQLLEIIELLKAALCVEAIESKRLLEPTLFAPKVQFSSDEKIIHFMEWYSSDWTQKRWSRGYRATSALRGKGVGVGQECWESRQSGRSVTTGLGVWTVRLSRGSEGTGGGGRCEKTSEEVIKE</sequence>
<dbReference type="GO" id="GO:0000127">
    <property type="term" value="C:transcription factor TFIIIC complex"/>
    <property type="evidence" value="ECO:0007669"/>
    <property type="project" value="InterPro"/>
</dbReference>
<dbReference type="InterPro" id="IPR044210">
    <property type="entry name" value="Tfc3-like"/>
</dbReference>
<evidence type="ECO:0000256" key="3">
    <source>
        <dbReference type="ARBA" id="ARBA00023125"/>
    </source>
</evidence>
<dbReference type="GO" id="GO:0005634">
    <property type="term" value="C:nucleus"/>
    <property type="evidence" value="ECO:0007669"/>
    <property type="project" value="UniProtKB-SubCell"/>
</dbReference>
<keyword evidence="5" id="KW-0539">Nucleus</keyword>
<comment type="subcellular location">
    <subcellularLocation>
        <location evidence="1">Nucleus</location>
    </subcellularLocation>
</comment>
<protein>
    <recommendedName>
        <fullName evidence="11">B-block binding subunit of TFIIIC domain-containing protein</fullName>
    </recommendedName>
</protein>
<dbReference type="InterPro" id="IPR007309">
    <property type="entry name" value="TFIIIC_Bblock-bd"/>
</dbReference>
<feature type="compositionally biased region" description="Basic residues" evidence="6">
    <location>
        <begin position="876"/>
        <end position="896"/>
    </location>
</feature>
<keyword evidence="10" id="KW-1185">Reference proteome</keyword>
<dbReference type="InterPro" id="IPR056467">
    <property type="entry name" value="eWH_GTF3C1"/>
</dbReference>
<keyword evidence="2" id="KW-0597">Phosphoprotein</keyword>
<evidence type="ECO:0000256" key="6">
    <source>
        <dbReference type="SAM" id="MobiDB-lite"/>
    </source>
</evidence>
<feature type="domain" description="B-block binding subunit of TFIIIC" evidence="7">
    <location>
        <begin position="190"/>
        <end position="265"/>
    </location>
</feature>
<dbReference type="PANTHER" id="PTHR15180">
    <property type="entry name" value="GENERAL TRANSCRIPTION FACTOR 3C POLYPEPTIDE 1"/>
    <property type="match status" value="1"/>
</dbReference>